<evidence type="ECO:0000259" key="2">
    <source>
        <dbReference type="PROSITE" id="PS51746"/>
    </source>
</evidence>
<dbReference type="STRING" id="210143.A0A1R3HCW0"/>
<evidence type="ECO:0000313" key="3">
    <source>
        <dbReference type="EMBL" id="OMO68179.1"/>
    </source>
</evidence>
<dbReference type="Pfam" id="PF13672">
    <property type="entry name" value="PP2C_2"/>
    <property type="match status" value="1"/>
</dbReference>
<dbReference type="PROSITE" id="PS51746">
    <property type="entry name" value="PPM_2"/>
    <property type="match status" value="1"/>
</dbReference>
<dbReference type="EMBL" id="AWWV01012234">
    <property type="protein sequence ID" value="OMO68179.1"/>
    <property type="molecule type" value="Genomic_DNA"/>
</dbReference>
<dbReference type="PANTHER" id="PTHR12320:SF1">
    <property type="entry name" value="PROTEIN PHOSPHATASE PTC7 HOMOLOG"/>
    <property type="match status" value="1"/>
</dbReference>
<organism evidence="3 4">
    <name type="scientific">Corchorus capsularis</name>
    <name type="common">Jute</name>
    <dbReference type="NCBI Taxonomy" id="210143"/>
    <lineage>
        <taxon>Eukaryota</taxon>
        <taxon>Viridiplantae</taxon>
        <taxon>Streptophyta</taxon>
        <taxon>Embryophyta</taxon>
        <taxon>Tracheophyta</taxon>
        <taxon>Spermatophyta</taxon>
        <taxon>Magnoliopsida</taxon>
        <taxon>eudicotyledons</taxon>
        <taxon>Gunneridae</taxon>
        <taxon>Pentapetalae</taxon>
        <taxon>rosids</taxon>
        <taxon>malvids</taxon>
        <taxon>Malvales</taxon>
        <taxon>Malvaceae</taxon>
        <taxon>Grewioideae</taxon>
        <taxon>Apeibeae</taxon>
        <taxon>Corchorus</taxon>
    </lineage>
</organism>
<sequence length="968" mass="104032">MAPDLFFASLDARSLSFPCYNQSLSSWRFRLPPSPFYTLRLSAAKSTLSHHFVSKCSASTSDSVSGDFHILSATEGPDGSIIFRFGNAEEMALYQSQQSQPTKEKVKVVAKVGEKSSDRGEKSSIIAVDVSDEEGEVGGPVSKNVGRNLNVKSQPKRKARRRITKVVDAVEEKTASHVINNDTETDKNSIDYSKTVHPEEGTVELDNGAPEVHGECTSLNMVPKIDIVPDVEKVSPPSAFDVGSEITSHLHLSECDSKIEVARGIKFEEENSSASEGGGENVGKIEDTTLDTEPKMELAVEEVSTHVVASESNIGNEIIAQSTSSGSSYDMDVPHSLKLQESSKGDTGEEVAHVSVPSKQHTEEHSVNGSNKSLMIEDADADADAGDIGEIELKSTLSEANLILNEVTEHQTVDESVDNDVVAPSEVKIETEITTETMSSGGLSENDVPHTLKYQESAKDDDAGEEVADLSVSSKEHNINVSEKLLMVEDADEGDVGELKLTSPLSEAESILNVGEVKLNATLSEVESVLNEATEHQTVDESVDNDIVAPFEVNIETEITTETTSLGGSSGEDVPHSLKFQESAKDDKAGEEVAELSACSEEHSINASEKLLMVEDADEGSVGKVKLNSTSSEAESILNEATSHKTVDEYVNSSIVKSSKMADGAVPLSSLKEGITENDAQSGSKVRVPILKGAESQSGGTTLEREEISTAGFFLYSDAALLPNPNKAFAGGEDAYFIASQNWLGVADGVGQWSLEGTCVGLYAKELMKNCEKIVSDRNGVPITDPVEVLNLSAENTQSCGSSTVLVAYFDDQALHVAYIGDSGFMIIRNGTVFKRSSSMLYEFNFPLRIGRGDHPSDFLQVYRIDLNEGDVIITATDGLFDNLYEREIASIVLKSLQESLRPQEIAEVLATKAQEVGQSSSVRSPFADEAQAAGYLGCRGGKLDDVTVIVSLVKRRFSNHVKQPEAA</sequence>
<dbReference type="Gramene" id="OMO68179">
    <property type="protein sequence ID" value="OMO68179"/>
    <property type="gene ID" value="CCACVL1_20044"/>
</dbReference>
<reference evidence="3 4" key="1">
    <citation type="submission" date="2013-09" db="EMBL/GenBank/DDBJ databases">
        <title>Corchorus capsularis genome sequencing.</title>
        <authorList>
            <person name="Alam M."/>
            <person name="Haque M.S."/>
            <person name="Islam M.S."/>
            <person name="Emdad E.M."/>
            <person name="Islam M.M."/>
            <person name="Ahmed B."/>
            <person name="Halim A."/>
            <person name="Hossen Q.M.M."/>
            <person name="Hossain M.Z."/>
            <person name="Ahmed R."/>
            <person name="Khan M.M."/>
            <person name="Islam R."/>
            <person name="Rashid M.M."/>
            <person name="Khan S.A."/>
            <person name="Rahman M.S."/>
            <person name="Alam M."/>
        </authorList>
    </citation>
    <scope>NUCLEOTIDE SEQUENCE [LARGE SCALE GENOMIC DNA]</scope>
    <source>
        <strain evidence="4">cv. CVL-1</strain>
        <tissue evidence="3">Whole seedling</tissue>
    </source>
</reference>
<accession>A0A1R3HCW0</accession>
<feature type="compositionally biased region" description="Basic and acidic residues" evidence="1">
    <location>
        <begin position="341"/>
        <end position="352"/>
    </location>
</feature>
<dbReference type="GO" id="GO:0004722">
    <property type="term" value="F:protein serine/threonine phosphatase activity"/>
    <property type="evidence" value="ECO:0007669"/>
    <property type="project" value="TreeGrafter"/>
</dbReference>
<dbReference type="SMART" id="SM00331">
    <property type="entry name" value="PP2C_SIG"/>
    <property type="match status" value="1"/>
</dbReference>
<dbReference type="OrthoDB" id="60843at2759"/>
<dbReference type="PANTHER" id="PTHR12320">
    <property type="entry name" value="PROTEIN PHOSPHATASE 2C"/>
    <property type="match status" value="1"/>
</dbReference>
<dbReference type="Gene3D" id="3.60.40.10">
    <property type="entry name" value="PPM-type phosphatase domain"/>
    <property type="match status" value="2"/>
</dbReference>
<dbReference type="InterPro" id="IPR001932">
    <property type="entry name" value="PPM-type_phosphatase-like_dom"/>
</dbReference>
<keyword evidence="4" id="KW-1185">Reference proteome</keyword>
<dbReference type="Proteomes" id="UP000188268">
    <property type="component" value="Unassembled WGS sequence"/>
</dbReference>
<feature type="domain" description="PPM-type phosphatase" evidence="2">
    <location>
        <begin position="718"/>
        <end position="954"/>
    </location>
</feature>
<dbReference type="InterPro" id="IPR036457">
    <property type="entry name" value="PPM-type-like_dom_sf"/>
</dbReference>
<gene>
    <name evidence="3" type="ORF">CCACVL1_20044</name>
</gene>
<dbReference type="SMART" id="SM00332">
    <property type="entry name" value="PP2Cc"/>
    <property type="match status" value="1"/>
</dbReference>
<dbReference type="GO" id="GO:0009507">
    <property type="term" value="C:chloroplast"/>
    <property type="evidence" value="ECO:0007669"/>
    <property type="project" value="TreeGrafter"/>
</dbReference>
<proteinExistence type="predicted"/>
<evidence type="ECO:0000256" key="1">
    <source>
        <dbReference type="SAM" id="MobiDB-lite"/>
    </source>
</evidence>
<dbReference type="InterPro" id="IPR039123">
    <property type="entry name" value="PPTC7"/>
</dbReference>
<comment type="caution">
    <text evidence="3">The sequence shown here is derived from an EMBL/GenBank/DDBJ whole genome shotgun (WGS) entry which is preliminary data.</text>
</comment>
<dbReference type="SUPFAM" id="SSF81606">
    <property type="entry name" value="PP2C-like"/>
    <property type="match status" value="1"/>
</dbReference>
<name>A0A1R3HCW0_COCAP</name>
<feature type="region of interest" description="Disordered" evidence="1">
    <location>
        <begin position="340"/>
        <end position="368"/>
    </location>
</feature>
<dbReference type="OMA" id="EHNINAS"/>
<protein>
    <submittedName>
        <fullName evidence="3">Phosphatase 2C (PP2C)-like protein</fullName>
    </submittedName>
</protein>
<evidence type="ECO:0000313" key="4">
    <source>
        <dbReference type="Proteomes" id="UP000188268"/>
    </source>
</evidence>
<dbReference type="AlphaFoldDB" id="A0A1R3HCW0"/>